<dbReference type="EMBL" id="EQ973834">
    <property type="protein sequence ID" value="EEF43277.1"/>
    <property type="molecule type" value="Genomic_DNA"/>
</dbReference>
<protein>
    <recommendedName>
        <fullName evidence="1">E2 ubiquitin-conjugating enzyme</fullName>
        <ecNumber evidence="1">2.3.2.23</ecNumber>
    </recommendedName>
</protein>
<proteinExistence type="predicted"/>
<dbReference type="InterPro" id="IPR000608">
    <property type="entry name" value="UBC"/>
</dbReference>
<dbReference type="InterPro" id="IPR016135">
    <property type="entry name" value="UBQ-conjugating_enzyme/RWD"/>
</dbReference>
<reference evidence="9" key="1">
    <citation type="journal article" date="2010" name="Nat. Biotechnol.">
        <title>Draft genome sequence of the oilseed species Ricinus communis.</title>
        <authorList>
            <person name="Chan A.P."/>
            <person name="Crabtree J."/>
            <person name="Zhao Q."/>
            <person name="Lorenzi H."/>
            <person name="Orvis J."/>
            <person name="Puiu D."/>
            <person name="Melake-Berhan A."/>
            <person name="Jones K.M."/>
            <person name="Redman J."/>
            <person name="Chen G."/>
            <person name="Cahoon E.B."/>
            <person name="Gedil M."/>
            <person name="Stanke M."/>
            <person name="Haas B.J."/>
            <person name="Wortman J.R."/>
            <person name="Fraser-Liggett C.M."/>
            <person name="Ravel J."/>
            <person name="Rabinowicz P.D."/>
        </authorList>
    </citation>
    <scope>NUCLEOTIDE SEQUENCE [LARGE SCALE GENOMIC DNA]</scope>
    <source>
        <strain evidence="9">cv. Hale</strain>
    </source>
</reference>
<dbReference type="PANTHER" id="PTHR46116:SF15">
    <property type="entry name" value="(E3-INDEPENDENT) E2 UBIQUITIN-CONJUGATING ENZYME"/>
    <property type="match status" value="1"/>
</dbReference>
<dbReference type="Proteomes" id="UP000008311">
    <property type="component" value="Unassembled WGS sequence"/>
</dbReference>
<dbReference type="FunCoup" id="B9RZ97">
    <property type="interactions" value="1818"/>
</dbReference>
<dbReference type="Pfam" id="PF23043">
    <property type="entry name" value="SH3-B_UBE2O"/>
    <property type="match status" value="1"/>
</dbReference>
<dbReference type="Pfam" id="PF00179">
    <property type="entry name" value="UQ_con"/>
    <property type="match status" value="1"/>
</dbReference>
<keyword evidence="3" id="KW-0547">Nucleotide-binding</keyword>
<dbReference type="Pfam" id="PF23044">
    <property type="entry name" value="SH3-C_UBE2O"/>
    <property type="match status" value="1"/>
</dbReference>
<evidence type="ECO:0000313" key="9">
    <source>
        <dbReference type="Proteomes" id="UP000008311"/>
    </source>
</evidence>
<gene>
    <name evidence="8" type="ORF">RCOM_0936640</name>
</gene>
<evidence type="ECO:0000259" key="7">
    <source>
        <dbReference type="PROSITE" id="PS50127"/>
    </source>
</evidence>
<dbReference type="PROSITE" id="PS50127">
    <property type="entry name" value="UBC_2"/>
    <property type="match status" value="1"/>
</dbReference>
<dbReference type="FunFam" id="3.10.110.10:FF:000028">
    <property type="entry name" value="Probable ubiquitin-conjugating enzyme E2 23"/>
    <property type="match status" value="1"/>
</dbReference>
<keyword evidence="8" id="KW-0436">Ligase</keyword>
<dbReference type="GO" id="GO:0005524">
    <property type="term" value="F:ATP binding"/>
    <property type="evidence" value="ECO:0007669"/>
    <property type="project" value="UniProtKB-KW"/>
</dbReference>
<dbReference type="SUPFAM" id="SSF54495">
    <property type="entry name" value="UBC-like"/>
    <property type="match status" value="1"/>
</dbReference>
<name>B9RZ97_RICCO</name>
<keyword evidence="4" id="KW-0833">Ubl conjugation pathway</keyword>
<dbReference type="AlphaFoldDB" id="B9RZ97"/>
<organism evidence="8 9">
    <name type="scientific">Ricinus communis</name>
    <name type="common">Castor bean</name>
    <dbReference type="NCBI Taxonomy" id="3988"/>
    <lineage>
        <taxon>Eukaryota</taxon>
        <taxon>Viridiplantae</taxon>
        <taxon>Streptophyta</taxon>
        <taxon>Embryophyta</taxon>
        <taxon>Tracheophyta</taxon>
        <taxon>Spermatophyta</taxon>
        <taxon>Magnoliopsida</taxon>
        <taxon>eudicotyledons</taxon>
        <taxon>Gunneridae</taxon>
        <taxon>Pentapetalae</taxon>
        <taxon>rosids</taxon>
        <taxon>fabids</taxon>
        <taxon>Malpighiales</taxon>
        <taxon>Euphorbiaceae</taxon>
        <taxon>Acalyphoideae</taxon>
        <taxon>Acalypheae</taxon>
        <taxon>Ricinus</taxon>
    </lineage>
</organism>
<dbReference type="SMART" id="SM00212">
    <property type="entry name" value="UBCc"/>
    <property type="match status" value="1"/>
</dbReference>
<evidence type="ECO:0000256" key="1">
    <source>
        <dbReference type="ARBA" id="ARBA00012486"/>
    </source>
</evidence>
<evidence type="ECO:0000313" key="8">
    <source>
        <dbReference type="EMBL" id="EEF43277.1"/>
    </source>
</evidence>
<dbReference type="GO" id="GO:0016874">
    <property type="term" value="F:ligase activity"/>
    <property type="evidence" value="ECO:0007669"/>
    <property type="project" value="UniProtKB-KW"/>
</dbReference>
<feature type="region of interest" description="Disordered" evidence="6">
    <location>
        <begin position="520"/>
        <end position="539"/>
    </location>
</feature>
<keyword evidence="5" id="KW-0067">ATP-binding</keyword>
<dbReference type="Gene3D" id="3.10.110.10">
    <property type="entry name" value="Ubiquitin Conjugating Enzyme"/>
    <property type="match status" value="1"/>
</dbReference>
<dbReference type="CDD" id="cd23837">
    <property type="entry name" value="UBCc_UBE2O"/>
    <property type="match status" value="1"/>
</dbReference>
<sequence>MDMFSSDSDWDSLSDSGSELEFLYGGHANCILSSLEESIGKIDDFLSFERGFVRGEVVCSVANPSGQMGRVVNVKMVVDLENVHGKIIKAVDSKELLKICSMSVGDYVVNGPWIGRVDKVVHNVTIIFDDGSKCEVIAADKEKLLPVSPNILEDSTYPYYPGQRVQVRLPAVSKTRSLCGAWKENQDVGTVSSVNAGLMFVDWLACALVGCDMSLPAPRHLQDVKDLTLLPCSSYEHWQLGDWCMLPFADFKGVKKQMLYDASTLELIKENDKMGKGFKRQDHSNLEEIFVIVKIKTIVDVLWQDGSCSLELDSHSLLPVNVVNAHEFWPGQYVVEKGACDDPNVPDNRKWGVVSAVDAKERTVKVKWRLTVANQANDVGSNLVSQGETVSAYELVEYPDFSYCYGDIVFKTVDQADMHRLKGETSMGETVAIEGKECGKDQSDYPCDGYLSCIGYVSGFKDGAVEVTWASGLQTKVAPNDIFRIDKYQSSPANSVLNVNEQNIDDVNLNQEMIGLDKQSSSLKGKDLQSSSSNSECKQGSWKASSFFLPRSTIGFFRSIAASIFESFGSTSSCSVSSGPVFKDGNQLKSVEEKENMENNDLCTEMQSLIPGGMQSFENASLNQEVNDIQENKEVQSLFGSKSEERFRQFEMVDDCSDHHFLDDASRGLALSQMKRSWLKKVQQEWSTLEKHLPESIYVRVYEGRMDLLRAAIVGAPGTPYHDGLFFFDIYLPPEYPHEPPLVHYRSGGLRVNPNLYESGKVCLSLLNTWTGTGTEVWSPESNILQVLLSLQALVLNEKPYFNEAGYDKQIGRSEGEKNSVSYNENAFLMTWKSMLYLLRQPPEHFGTLIEEHLKRRSEYILSACKAYIQGAPVAYPFECGHVEHEHQKGNSTGFKIMLSKLFPKLVEAFAAKGIDCNKFAEVDP</sequence>
<dbReference type="InParanoid" id="B9RZ97"/>
<dbReference type="EC" id="2.3.2.23" evidence="1"/>
<dbReference type="InterPro" id="IPR057733">
    <property type="entry name" value="UBE2O-like_SH3-B"/>
</dbReference>
<feature type="domain" description="UBC core" evidence="7">
    <location>
        <begin position="677"/>
        <end position="836"/>
    </location>
</feature>
<keyword evidence="2" id="KW-0808">Transferase</keyword>
<evidence type="ECO:0000256" key="2">
    <source>
        <dbReference type="ARBA" id="ARBA00022679"/>
    </source>
</evidence>
<dbReference type="PANTHER" id="PTHR46116">
    <property type="entry name" value="(E3-INDEPENDENT) E2 UBIQUITIN-CONJUGATING ENZYME"/>
    <property type="match status" value="1"/>
</dbReference>
<dbReference type="GO" id="GO:0061631">
    <property type="term" value="F:ubiquitin conjugating enzyme activity"/>
    <property type="evidence" value="ECO:0000318"/>
    <property type="project" value="GO_Central"/>
</dbReference>
<accession>B9RZ97</accession>
<evidence type="ECO:0000256" key="4">
    <source>
        <dbReference type="ARBA" id="ARBA00022786"/>
    </source>
</evidence>
<dbReference type="eggNOG" id="KOG0895">
    <property type="taxonomic scope" value="Eukaryota"/>
</dbReference>
<keyword evidence="9" id="KW-1185">Reference proteome</keyword>
<dbReference type="InterPro" id="IPR057735">
    <property type="entry name" value="UBE2O-like_tSH3-B"/>
</dbReference>
<dbReference type="InterPro" id="IPR057734">
    <property type="entry name" value="UBE2O-like_SH3-C"/>
</dbReference>
<dbReference type="STRING" id="3988.B9RZ97"/>
<evidence type="ECO:0000256" key="6">
    <source>
        <dbReference type="SAM" id="MobiDB-lite"/>
    </source>
</evidence>
<evidence type="ECO:0000256" key="3">
    <source>
        <dbReference type="ARBA" id="ARBA00022741"/>
    </source>
</evidence>
<evidence type="ECO:0000256" key="5">
    <source>
        <dbReference type="ARBA" id="ARBA00022840"/>
    </source>
</evidence>
<dbReference type="Pfam" id="PF23046">
    <property type="entry name" value="tSH3-B_UBE2O"/>
    <property type="match status" value="1"/>
</dbReference>